<protein>
    <submittedName>
        <fullName evidence="1">Uncharacterized protein</fullName>
    </submittedName>
</protein>
<comment type="caution">
    <text evidence="1">The sequence shown here is derived from an EMBL/GenBank/DDBJ whole genome shotgun (WGS) entry which is preliminary data.</text>
</comment>
<dbReference type="RefSeq" id="WP_148907930.1">
    <property type="nucleotide sequence ID" value="NZ_VNHX01000005.1"/>
</dbReference>
<evidence type="ECO:0000313" key="1">
    <source>
        <dbReference type="EMBL" id="TYP96533.1"/>
    </source>
</evidence>
<gene>
    <name evidence="1" type="ORF">BC792_10520</name>
</gene>
<dbReference type="AlphaFoldDB" id="A0A5S5DKQ9"/>
<reference evidence="1 2" key="1">
    <citation type="submission" date="2019-07" db="EMBL/GenBank/DDBJ databases">
        <title>Genomic Encyclopedia of Archaeal and Bacterial Type Strains, Phase II (KMG-II): from individual species to whole genera.</title>
        <authorList>
            <person name="Goeker M."/>
        </authorList>
    </citation>
    <scope>NUCLEOTIDE SEQUENCE [LARGE SCALE GENOMIC DNA]</scope>
    <source>
        <strain evidence="1 2">DSM 18850</strain>
    </source>
</reference>
<dbReference type="EMBL" id="VNHX01000005">
    <property type="protein sequence ID" value="TYP96533.1"/>
    <property type="molecule type" value="Genomic_DNA"/>
</dbReference>
<dbReference type="Proteomes" id="UP000325105">
    <property type="component" value="Unassembled WGS sequence"/>
</dbReference>
<organism evidence="1 2">
    <name type="scientific">Sphingobacterium allocomposti</name>
    <dbReference type="NCBI Taxonomy" id="415956"/>
    <lineage>
        <taxon>Bacteria</taxon>
        <taxon>Pseudomonadati</taxon>
        <taxon>Bacteroidota</taxon>
        <taxon>Sphingobacteriia</taxon>
        <taxon>Sphingobacteriales</taxon>
        <taxon>Sphingobacteriaceae</taxon>
        <taxon>Sphingobacterium</taxon>
    </lineage>
</organism>
<dbReference type="OrthoDB" id="709733at2"/>
<name>A0A5S5DKQ9_9SPHI</name>
<accession>A0A5S5DKQ9</accession>
<proteinExistence type="predicted"/>
<sequence length="121" mass="14062">MEPIFVIRLPLAKPLFDRWQAQPDLLLRLMSKEQMEALDGFIVDRLADRDGGPGISARNIDKLRFDDALRNGSFRLHFQIDRRYCCSDVTSCSDDYIDFTFDYDGDVIVAQGSYFQWDLDN</sequence>
<keyword evidence="2" id="KW-1185">Reference proteome</keyword>
<evidence type="ECO:0000313" key="2">
    <source>
        <dbReference type="Proteomes" id="UP000325105"/>
    </source>
</evidence>